<gene>
    <name evidence="1" type="ORF">F8M41_017386</name>
</gene>
<reference evidence="1 2" key="1">
    <citation type="journal article" date="2019" name="Environ. Microbiol.">
        <title>At the nexus of three kingdoms: the genome of the mycorrhizal fungus Gigaspora margarita provides insights into plant, endobacterial and fungal interactions.</title>
        <authorList>
            <person name="Venice F."/>
            <person name="Ghignone S."/>
            <person name="Salvioli di Fossalunga A."/>
            <person name="Amselem J."/>
            <person name="Novero M."/>
            <person name="Xianan X."/>
            <person name="Sedzielewska Toro K."/>
            <person name="Morin E."/>
            <person name="Lipzen A."/>
            <person name="Grigoriev I.V."/>
            <person name="Henrissat B."/>
            <person name="Martin F.M."/>
            <person name="Bonfante P."/>
        </authorList>
    </citation>
    <scope>NUCLEOTIDE SEQUENCE [LARGE SCALE GENOMIC DNA]</scope>
    <source>
        <strain evidence="1 2">BEG34</strain>
    </source>
</reference>
<protein>
    <submittedName>
        <fullName evidence="1">Uncharacterized protein</fullName>
    </submittedName>
</protein>
<comment type="caution">
    <text evidence="1">The sequence shown here is derived from an EMBL/GenBank/DDBJ whole genome shotgun (WGS) entry which is preliminary data.</text>
</comment>
<dbReference type="Proteomes" id="UP000439903">
    <property type="component" value="Unassembled WGS sequence"/>
</dbReference>
<name>A0A8H4AN82_GIGMA</name>
<organism evidence="1 2">
    <name type="scientific">Gigaspora margarita</name>
    <dbReference type="NCBI Taxonomy" id="4874"/>
    <lineage>
        <taxon>Eukaryota</taxon>
        <taxon>Fungi</taxon>
        <taxon>Fungi incertae sedis</taxon>
        <taxon>Mucoromycota</taxon>
        <taxon>Glomeromycotina</taxon>
        <taxon>Glomeromycetes</taxon>
        <taxon>Diversisporales</taxon>
        <taxon>Gigasporaceae</taxon>
        <taxon>Gigaspora</taxon>
    </lineage>
</organism>
<keyword evidence="2" id="KW-1185">Reference proteome</keyword>
<evidence type="ECO:0000313" key="1">
    <source>
        <dbReference type="EMBL" id="KAF0515138.1"/>
    </source>
</evidence>
<dbReference type="EMBL" id="WTPW01000400">
    <property type="protein sequence ID" value="KAF0515138.1"/>
    <property type="molecule type" value="Genomic_DNA"/>
</dbReference>
<accession>A0A8H4AN82</accession>
<proteinExistence type="predicted"/>
<dbReference type="AlphaFoldDB" id="A0A8H4AN82"/>
<sequence>MRLQDQFQEPTVCTIRSMNEANGNDKVIARKVDKEMKEEEDKKRIIWSSSVTKLSEIVNISKDSKCINNKVNTLLFDPGGSVFLK</sequence>
<evidence type="ECO:0000313" key="2">
    <source>
        <dbReference type="Proteomes" id="UP000439903"/>
    </source>
</evidence>